<dbReference type="Pfam" id="PF08244">
    <property type="entry name" value="Glyco_hydro_32C"/>
    <property type="match status" value="1"/>
</dbReference>
<evidence type="ECO:0000256" key="3">
    <source>
        <dbReference type="ARBA" id="ARBA00023295"/>
    </source>
</evidence>
<dbReference type="Proteomes" id="UP001217417">
    <property type="component" value="Unassembled WGS sequence"/>
</dbReference>
<dbReference type="Pfam" id="PF00251">
    <property type="entry name" value="Glyco_hydro_32N"/>
    <property type="match status" value="2"/>
</dbReference>
<keyword evidence="9" id="KW-1185">Reference proteome</keyword>
<dbReference type="CDD" id="cd18622">
    <property type="entry name" value="GH32_Inu-like"/>
    <property type="match status" value="1"/>
</dbReference>
<evidence type="ECO:0000259" key="7">
    <source>
        <dbReference type="Pfam" id="PF08244"/>
    </source>
</evidence>
<gene>
    <name evidence="8" type="ORF">POJ06DRAFT_19703</name>
</gene>
<comment type="caution">
    <text evidence="8">The sequence shown here is derived from an EMBL/GenBank/DDBJ whole genome shotgun (WGS) entry which is preliminary data.</text>
</comment>
<feature type="domain" description="Glycosyl hydrolase family 32 N-terminal" evidence="6">
    <location>
        <begin position="481"/>
        <end position="553"/>
    </location>
</feature>
<dbReference type="InterPro" id="IPR018053">
    <property type="entry name" value="Glyco_hydro_32_AS"/>
</dbReference>
<evidence type="ECO:0000256" key="2">
    <source>
        <dbReference type="ARBA" id="ARBA00022801"/>
    </source>
</evidence>
<dbReference type="GeneID" id="80880223"/>
<evidence type="ECO:0000256" key="5">
    <source>
        <dbReference type="SAM" id="SignalP"/>
    </source>
</evidence>
<dbReference type="InterPro" id="IPR013148">
    <property type="entry name" value="Glyco_hydro_32_N"/>
</dbReference>
<dbReference type="InterPro" id="IPR023296">
    <property type="entry name" value="Glyco_hydro_beta-prop_sf"/>
</dbReference>
<dbReference type="Gene3D" id="2.60.120.560">
    <property type="entry name" value="Exo-inulinase, domain 1"/>
    <property type="match status" value="1"/>
</dbReference>
<evidence type="ECO:0000256" key="4">
    <source>
        <dbReference type="RuleBase" id="RU362110"/>
    </source>
</evidence>
<dbReference type="SUPFAM" id="SSF49899">
    <property type="entry name" value="Concanavalin A-like lectins/glucanases"/>
    <property type="match status" value="1"/>
</dbReference>
<keyword evidence="5" id="KW-0732">Signal</keyword>
<dbReference type="GO" id="GO:0005987">
    <property type="term" value="P:sucrose catabolic process"/>
    <property type="evidence" value="ECO:0007669"/>
    <property type="project" value="TreeGrafter"/>
</dbReference>
<dbReference type="PANTHER" id="PTHR42800">
    <property type="entry name" value="EXOINULINASE INUD (AFU_ORTHOLOGUE AFUA_5G00480)"/>
    <property type="match status" value="1"/>
</dbReference>
<evidence type="ECO:0000313" key="8">
    <source>
        <dbReference type="EMBL" id="KAJ8097687.1"/>
    </source>
</evidence>
<reference evidence="8" key="1">
    <citation type="submission" date="2023-03" db="EMBL/GenBank/DDBJ databases">
        <title>Near-Complete genome sequence of Lipomyces tetrasporous NRRL Y-64009, an oleaginous yeast capable of growing on lignocellulosic hydrolysates.</title>
        <authorList>
            <consortium name="Lawrence Berkeley National Laboratory"/>
            <person name="Jagtap S.S."/>
            <person name="Liu J.-J."/>
            <person name="Walukiewicz H.E."/>
            <person name="Pangilinan J."/>
            <person name="Lipzen A."/>
            <person name="Ahrendt S."/>
            <person name="Koriabine M."/>
            <person name="Cobaugh K."/>
            <person name="Salamov A."/>
            <person name="Yoshinaga Y."/>
            <person name="Ng V."/>
            <person name="Daum C."/>
            <person name="Grigoriev I.V."/>
            <person name="Slininger P.J."/>
            <person name="Dien B.S."/>
            <person name="Jin Y.-S."/>
            <person name="Rao C.V."/>
        </authorList>
    </citation>
    <scope>NUCLEOTIDE SEQUENCE</scope>
    <source>
        <strain evidence="8">NRRL Y-64009</strain>
    </source>
</reference>
<dbReference type="GO" id="GO:0004575">
    <property type="term" value="F:sucrose alpha-glucosidase activity"/>
    <property type="evidence" value="ECO:0007669"/>
    <property type="project" value="TreeGrafter"/>
</dbReference>
<comment type="similarity">
    <text evidence="1 4">Belongs to the glycosyl hydrolase 32 family.</text>
</comment>
<keyword evidence="3 4" id="KW-0326">Glycosidase</keyword>
<dbReference type="EMBL" id="JARPMG010000010">
    <property type="protein sequence ID" value="KAJ8097687.1"/>
    <property type="molecule type" value="Genomic_DNA"/>
</dbReference>
<evidence type="ECO:0000256" key="1">
    <source>
        <dbReference type="ARBA" id="ARBA00009902"/>
    </source>
</evidence>
<dbReference type="PROSITE" id="PS00609">
    <property type="entry name" value="GLYCOSYL_HYDROL_F32"/>
    <property type="match status" value="1"/>
</dbReference>
<dbReference type="Gene3D" id="2.115.10.20">
    <property type="entry name" value="Glycosyl hydrolase domain, family 43"/>
    <property type="match status" value="2"/>
</dbReference>
<protein>
    <submittedName>
        <fullName evidence="8">Glycosyl hydrolase</fullName>
    </submittedName>
</protein>
<feature type="domain" description="Glycosyl hydrolase family 32 C-terminal" evidence="7">
    <location>
        <begin position="581"/>
        <end position="716"/>
    </location>
</feature>
<feature type="signal peptide" evidence="5">
    <location>
        <begin position="1"/>
        <end position="21"/>
    </location>
</feature>
<feature type="domain" description="Glycosyl hydrolase family 32 N-terminal" evidence="6">
    <location>
        <begin position="32"/>
        <end position="310"/>
    </location>
</feature>
<dbReference type="SUPFAM" id="SSF75005">
    <property type="entry name" value="Arabinanase/levansucrase/invertase"/>
    <property type="match status" value="1"/>
</dbReference>
<organism evidence="8 9">
    <name type="scientific">Lipomyces tetrasporus</name>
    <dbReference type="NCBI Taxonomy" id="54092"/>
    <lineage>
        <taxon>Eukaryota</taxon>
        <taxon>Fungi</taxon>
        <taxon>Dikarya</taxon>
        <taxon>Ascomycota</taxon>
        <taxon>Saccharomycotina</taxon>
        <taxon>Lipomycetes</taxon>
        <taxon>Lipomycetales</taxon>
        <taxon>Lipomycetaceae</taxon>
        <taxon>Lipomyces</taxon>
    </lineage>
</organism>
<evidence type="ECO:0000313" key="9">
    <source>
        <dbReference type="Proteomes" id="UP001217417"/>
    </source>
</evidence>
<dbReference type="RefSeq" id="XP_056041137.1">
    <property type="nucleotide sequence ID" value="XM_056185057.1"/>
</dbReference>
<dbReference type="GO" id="GO:0005576">
    <property type="term" value="C:extracellular region"/>
    <property type="evidence" value="ECO:0007669"/>
    <property type="project" value="UniProtKB-ARBA"/>
</dbReference>
<dbReference type="AlphaFoldDB" id="A0AAD7VPD9"/>
<dbReference type="InterPro" id="IPR013320">
    <property type="entry name" value="ConA-like_dom_sf"/>
</dbReference>
<accession>A0AAD7VPD9</accession>
<dbReference type="InterPro" id="IPR001362">
    <property type="entry name" value="Glyco_hydro_32"/>
</dbReference>
<keyword evidence="2 4" id="KW-0378">Hydrolase</keyword>
<dbReference type="GO" id="GO:0005737">
    <property type="term" value="C:cytoplasm"/>
    <property type="evidence" value="ECO:0007669"/>
    <property type="project" value="TreeGrafter"/>
</dbReference>
<sequence length="724" mass="80531">MVALTTCLFTVLVGFGHLARAYYTEEYRPQFHFSPEMNWMNDPNGLVYHDGKYHLFYQYNPNGTTWGFMSWGHAVSTDLVHWEHLPIALECESDSNGNVLEMFFSGSAVVDVDNTSGFAVPVHDKKGRGRGKKKRYTKPMIAIYTSNYPTAHTEPGGAVIREGQQSQSIAYSNDDGLTWTQYEGNPVIESPPPGYEDQWNQFRDPYVFWHEQTSKWIMVAFLAMKQKLLIYSSTNLKDWSLESLFGPENARFGQWECPSLFPLHVDGSRSNEKWVLMMAINPGGLVPASGTQYIIGEFDGSTFVPDQADIYDPTQIPSGSIVFQDFESTSSTFEDLGWTATGDFVGLGPRQASTVDVWDIRGYLGTGVFTTYLFGDVAKGTVTSPTFTITKDYISFLIAGGSYPYNPLTAGTPDDNQVSFSLVVDGEIVHSQTGGNSEALVWRSWNVAGYVGQEAQLLITDANTGPLAHIHVDEIIFSDTPKDEANWIDYGPDYYAAVPFNGLPSDDRVAIGWMNNWAYAQNIPTTTWRSAMSIPRKMSLKTINNKLKLVQQPVSTLSSLYTRTLYSRTYKTLQSGQTNVPVPAPYNTRMKLTLEFKRGTVSQVGIILRSNSTNSQETVIGYDFLGQYVFVDRFKSGDNAFVTWQPNPYPGRFVATMPTKTTDVITLNIFLDWSSVEVFDGLGQVAITSQIFPLDDSADVKLYSVGGTASSVSVDVNGIKSAWT</sequence>
<feature type="chain" id="PRO_5042084299" evidence="5">
    <location>
        <begin position="22"/>
        <end position="724"/>
    </location>
</feature>
<proteinExistence type="inferred from homology"/>
<dbReference type="PANTHER" id="PTHR42800:SF1">
    <property type="entry name" value="EXOINULINASE INUD (AFU_ORTHOLOGUE AFUA_5G00480)"/>
    <property type="match status" value="1"/>
</dbReference>
<name>A0AAD7VPD9_9ASCO</name>
<dbReference type="InterPro" id="IPR013189">
    <property type="entry name" value="Glyco_hydro_32_C"/>
</dbReference>
<dbReference type="SMART" id="SM00640">
    <property type="entry name" value="Glyco_32"/>
    <property type="match status" value="1"/>
</dbReference>
<evidence type="ECO:0000259" key="6">
    <source>
        <dbReference type="Pfam" id="PF00251"/>
    </source>
</evidence>